<evidence type="ECO:0000313" key="2">
    <source>
        <dbReference type="EMBL" id="SMG31368.1"/>
    </source>
</evidence>
<reference evidence="2 3" key="1">
    <citation type="submission" date="2017-04" db="EMBL/GenBank/DDBJ databases">
        <authorList>
            <person name="Afonso C.L."/>
            <person name="Miller P.J."/>
            <person name="Scott M.A."/>
            <person name="Spackman E."/>
            <person name="Goraichik I."/>
            <person name="Dimitrov K.M."/>
            <person name="Suarez D.L."/>
            <person name="Swayne D.E."/>
        </authorList>
    </citation>
    <scope>NUCLEOTIDE SEQUENCE [LARGE SCALE GENOMIC DNA]</scope>
    <source>
        <strain evidence="2 3">DSM 22418</strain>
    </source>
</reference>
<dbReference type="OrthoDB" id="698971at2"/>
<feature type="signal peptide" evidence="1">
    <location>
        <begin position="1"/>
        <end position="21"/>
    </location>
</feature>
<accession>A0A1X7JU81</accession>
<evidence type="ECO:0000256" key="1">
    <source>
        <dbReference type="SAM" id="SignalP"/>
    </source>
</evidence>
<keyword evidence="1" id="KW-0732">Signal</keyword>
<dbReference type="PROSITE" id="PS51257">
    <property type="entry name" value="PROKAR_LIPOPROTEIN"/>
    <property type="match status" value="1"/>
</dbReference>
<dbReference type="EMBL" id="FXAU01000003">
    <property type="protein sequence ID" value="SMG31368.1"/>
    <property type="molecule type" value="Genomic_DNA"/>
</dbReference>
<feature type="chain" id="PRO_5012620616" description="Resolvase" evidence="1">
    <location>
        <begin position="22"/>
        <end position="358"/>
    </location>
</feature>
<keyword evidence="3" id="KW-1185">Reference proteome</keyword>
<evidence type="ECO:0000313" key="3">
    <source>
        <dbReference type="Proteomes" id="UP000192980"/>
    </source>
</evidence>
<gene>
    <name evidence="2" type="ORF">SAMN05660862_2168</name>
</gene>
<dbReference type="AlphaFoldDB" id="A0A1X7JU81"/>
<proteinExistence type="predicted"/>
<sequence>MKNVYFFFMSCFLVLSVSCNSQIKTDQTNRIETESNKKTITFGDFKKIKGVDNVQEVPFQLFTKLDSVRFFTAPNKDSASMKIAYGKLDNYYGFEEFEDFYSIHFSIENNISNSIEAFVLKSEFTASFDLTLKGVNLLEIRSSTYMDKTDFNNKSYAQYGTVEEVTADEYNSALKSKIDEVFTKNPNVKLKGNNWISDKNGQEQKIQQYENLVTEDGVLSYQYIGHSNFLGLEIFKEDNQHSNSSYYNFYNPEEAFAMDLFTEGYPHIVASINRISFISNNHDTGSDFLVAQYLPESKKQINQLYVNFTNFKFVDEKKGFWINHDTFYAQVYPLNSAATTGKKQKTAYIKIQVRAELF</sequence>
<dbReference type="Proteomes" id="UP000192980">
    <property type="component" value="Unassembled WGS sequence"/>
</dbReference>
<organism evidence="2 3">
    <name type="scientific">Sphingobacterium psychroaquaticum</name>
    <dbReference type="NCBI Taxonomy" id="561061"/>
    <lineage>
        <taxon>Bacteria</taxon>
        <taxon>Pseudomonadati</taxon>
        <taxon>Bacteroidota</taxon>
        <taxon>Sphingobacteriia</taxon>
        <taxon>Sphingobacteriales</taxon>
        <taxon>Sphingobacteriaceae</taxon>
        <taxon>Sphingobacterium</taxon>
    </lineage>
</organism>
<evidence type="ECO:0008006" key="4">
    <source>
        <dbReference type="Google" id="ProtNLM"/>
    </source>
</evidence>
<name>A0A1X7JU81_9SPHI</name>
<protein>
    <recommendedName>
        <fullName evidence="4">Resolvase</fullName>
    </recommendedName>
</protein>